<dbReference type="EMBL" id="JAWZYT010000409">
    <property type="protein sequence ID" value="KAK4323827.1"/>
    <property type="molecule type" value="Genomic_DNA"/>
</dbReference>
<evidence type="ECO:0000313" key="1">
    <source>
        <dbReference type="EMBL" id="KAK4323827.1"/>
    </source>
</evidence>
<sequence length="67" mass="7436">MWLCLCEPQDSAFGSAIKAAEVASWQHWNKTKTLAQGSSTTGTHTTCIVKNYCVFNIITLYCTLKYG</sequence>
<dbReference type="Proteomes" id="UP001292094">
    <property type="component" value="Unassembled WGS sequence"/>
</dbReference>
<name>A0AAE1QEH0_9EUCA</name>
<comment type="caution">
    <text evidence="1">The sequence shown here is derived from an EMBL/GenBank/DDBJ whole genome shotgun (WGS) entry which is preliminary data.</text>
</comment>
<dbReference type="AlphaFoldDB" id="A0AAE1QEH0"/>
<gene>
    <name evidence="1" type="ORF">Pmani_005467</name>
</gene>
<reference evidence="1" key="1">
    <citation type="submission" date="2023-11" db="EMBL/GenBank/DDBJ databases">
        <title>Genome assemblies of two species of porcelain crab, Petrolisthes cinctipes and Petrolisthes manimaculis (Anomura: Porcellanidae).</title>
        <authorList>
            <person name="Angst P."/>
        </authorList>
    </citation>
    <scope>NUCLEOTIDE SEQUENCE</scope>
    <source>
        <strain evidence="1">PB745_02</strain>
        <tissue evidence="1">Gill</tissue>
    </source>
</reference>
<organism evidence="1 2">
    <name type="scientific">Petrolisthes manimaculis</name>
    <dbReference type="NCBI Taxonomy" id="1843537"/>
    <lineage>
        <taxon>Eukaryota</taxon>
        <taxon>Metazoa</taxon>
        <taxon>Ecdysozoa</taxon>
        <taxon>Arthropoda</taxon>
        <taxon>Crustacea</taxon>
        <taxon>Multicrustacea</taxon>
        <taxon>Malacostraca</taxon>
        <taxon>Eumalacostraca</taxon>
        <taxon>Eucarida</taxon>
        <taxon>Decapoda</taxon>
        <taxon>Pleocyemata</taxon>
        <taxon>Anomura</taxon>
        <taxon>Galatheoidea</taxon>
        <taxon>Porcellanidae</taxon>
        <taxon>Petrolisthes</taxon>
    </lineage>
</organism>
<accession>A0AAE1QEH0</accession>
<evidence type="ECO:0000313" key="2">
    <source>
        <dbReference type="Proteomes" id="UP001292094"/>
    </source>
</evidence>
<protein>
    <submittedName>
        <fullName evidence="1">Uncharacterized protein</fullName>
    </submittedName>
</protein>
<proteinExistence type="predicted"/>
<keyword evidence="2" id="KW-1185">Reference proteome</keyword>